<proteinExistence type="inferred from homology"/>
<name>A0A0A7EGR0_9GAMM</name>
<dbReference type="Gene3D" id="1.10.10.10">
    <property type="entry name" value="Winged helix-like DNA-binding domain superfamily/Winged helix DNA-binding domain"/>
    <property type="match status" value="1"/>
</dbReference>
<dbReference type="PROSITE" id="PS50931">
    <property type="entry name" value="HTH_LYSR"/>
    <property type="match status" value="1"/>
</dbReference>
<keyword evidence="7" id="KW-1185">Reference proteome</keyword>
<dbReference type="Pfam" id="PF03466">
    <property type="entry name" value="LysR_substrate"/>
    <property type="match status" value="1"/>
</dbReference>
<evidence type="ECO:0000256" key="2">
    <source>
        <dbReference type="ARBA" id="ARBA00023015"/>
    </source>
</evidence>
<dbReference type="GO" id="GO:0003700">
    <property type="term" value="F:DNA-binding transcription factor activity"/>
    <property type="evidence" value="ECO:0007669"/>
    <property type="project" value="InterPro"/>
</dbReference>
<dbReference type="InterPro" id="IPR036390">
    <property type="entry name" value="WH_DNA-bd_sf"/>
</dbReference>
<dbReference type="STRING" id="1348114.OM33_08210"/>
<dbReference type="KEGG" id="pseo:OM33_08210"/>
<dbReference type="eggNOG" id="COG0583">
    <property type="taxonomic scope" value="Bacteria"/>
</dbReference>
<keyword evidence="4" id="KW-0804">Transcription</keyword>
<evidence type="ECO:0000256" key="4">
    <source>
        <dbReference type="ARBA" id="ARBA00023163"/>
    </source>
</evidence>
<keyword evidence="2" id="KW-0805">Transcription regulation</keyword>
<dbReference type="PANTHER" id="PTHR30126">
    <property type="entry name" value="HTH-TYPE TRANSCRIPTIONAL REGULATOR"/>
    <property type="match status" value="1"/>
</dbReference>
<evidence type="ECO:0000313" key="7">
    <source>
        <dbReference type="Proteomes" id="UP000030341"/>
    </source>
</evidence>
<dbReference type="NCBIfam" id="NF008722">
    <property type="entry name" value="PRK11716.1"/>
    <property type="match status" value="1"/>
</dbReference>
<comment type="similarity">
    <text evidence="1">Belongs to the LysR transcriptional regulatory family.</text>
</comment>
<dbReference type="Pfam" id="PF00126">
    <property type="entry name" value="HTH_1"/>
    <property type="match status" value="1"/>
</dbReference>
<reference evidence="6 7" key="1">
    <citation type="submission" date="2014-11" db="EMBL/GenBank/DDBJ databases">
        <title>Complete Genome Sequence of Pseudoalteromonas sp. Strain OCN003 Isolated from Kaneohe Bay, Oahu, Hawaii.</title>
        <authorList>
            <person name="Beurmann S."/>
            <person name="Videau P."/>
            <person name="Ushijima B."/>
            <person name="Smith A.M."/>
            <person name="Aeby G.S."/>
            <person name="Callahan S.M."/>
            <person name="Belcaid M."/>
        </authorList>
    </citation>
    <scope>NUCLEOTIDE SEQUENCE [LARGE SCALE GENOMIC DNA]</scope>
    <source>
        <strain evidence="6 7">OCN003</strain>
    </source>
</reference>
<dbReference type="Proteomes" id="UP000030341">
    <property type="component" value="Chromosome 1"/>
</dbReference>
<evidence type="ECO:0000313" key="6">
    <source>
        <dbReference type="EMBL" id="AIY65142.1"/>
    </source>
</evidence>
<feature type="domain" description="HTH lysR-type" evidence="5">
    <location>
        <begin position="1"/>
        <end position="58"/>
    </location>
</feature>
<dbReference type="RefSeq" id="WP_038640750.1">
    <property type="nucleotide sequence ID" value="NZ_CP009888.1"/>
</dbReference>
<evidence type="ECO:0000259" key="5">
    <source>
        <dbReference type="PROSITE" id="PS50931"/>
    </source>
</evidence>
<dbReference type="PANTHER" id="PTHR30126:SF81">
    <property type="entry name" value="HTH-TYPE TRANSCRIPTIONAL REGULATOR ILVY"/>
    <property type="match status" value="1"/>
</dbReference>
<gene>
    <name evidence="6" type="ORF">OM33_08210</name>
</gene>
<protein>
    <submittedName>
        <fullName evidence="6">Transcriptional regulator</fullName>
    </submittedName>
</protein>
<dbReference type="SUPFAM" id="SSF53850">
    <property type="entry name" value="Periplasmic binding protein-like II"/>
    <property type="match status" value="1"/>
</dbReference>
<keyword evidence="3" id="KW-0238">DNA-binding</keyword>
<dbReference type="OrthoDB" id="9803735at2"/>
<dbReference type="AlphaFoldDB" id="A0A0A7EGR0"/>
<dbReference type="CDD" id="cd08430">
    <property type="entry name" value="PBP2_IlvY"/>
    <property type="match status" value="1"/>
</dbReference>
<dbReference type="EMBL" id="CP009888">
    <property type="protein sequence ID" value="AIY65142.1"/>
    <property type="molecule type" value="Genomic_DNA"/>
</dbReference>
<dbReference type="Gene3D" id="3.40.190.10">
    <property type="entry name" value="Periplasmic binding protein-like II"/>
    <property type="match status" value="2"/>
</dbReference>
<dbReference type="FunFam" id="1.10.10.10:FF:000001">
    <property type="entry name" value="LysR family transcriptional regulator"/>
    <property type="match status" value="1"/>
</dbReference>
<accession>A0A0A7EGR0</accession>
<dbReference type="HOGENOM" id="CLU_039613_6_1_6"/>
<dbReference type="InterPro" id="IPR000847">
    <property type="entry name" value="LysR_HTH_N"/>
</dbReference>
<evidence type="ECO:0000256" key="1">
    <source>
        <dbReference type="ARBA" id="ARBA00009437"/>
    </source>
</evidence>
<evidence type="ECO:0000256" key="3">
    <source>
        <dbReference type="ARBA" id="ARBA00023125"/>
    </source>
</evidence>
<sequence>MDIKRLQLFLLLAEQLHFAKASELANVSAPTLSRNIKQLEDEVGAILFNRNKRSVSLTKQGESFLRYARTTVTEWQMFRSSLNEAGEALSGEVQLFSSVTATYSFLYDLLKKVRLAHPHIEVKLNTGDPALAIERVMKGFEDMAIAARPDKLHESLAFYSLGSSPLVFIAPNDDGPLGSMINDAINARADIPWQKLPFIVPDQGLSRKRLADWWHKNGINPLIYSKVAGNEAAVSMVSLGFGVALIPKVVVDNSPIKDKVQILAMPDPVPAFDVGLVTKKAHLQQPIMNAIWQLLK</sequence>
<dbReference type="GO" id="GO:0000976">
    <property type="term" value="F:transcription cis-regulatory region binding"/>
    <property type="evidence" value="ECO:0007669"/>
    <property type="project" value="TreeGrafter"/>
</dbReference>
<dbReference type="SUPFAM" id="SSF46785">
    <property type="entry name" value="Winged helix' DNA-binding domain"/>
    <property type="match status" value="1"/>
</dbReference>
<organism evidence="6 7">
    <name type="scientific">Pseudoalteromonas piratica</name>
    <dbReference type="NCBI Taxonomy" id="1348114"/>
    <lineage>
        <taxon>Bacteria</taxon>
        <taxon>Pseudomonadati</taxon>
        <taxon>Pseudomonadota</taxon>
        <taxon>Gammaproteobacteria</taxon>
        <taxon>Alteromonadales</taxon>
        <taxon>Pseudoalteromonadaceae</taxon>
        <taxon>Pseudoalteromonas</taxon>
    </lineage>
</organism>
<dbReference type="InterPro" id="IPR005119">
    <property type="entry name" value="LysR_subst-bd"/>
</dbReference>
<dbReference type="InterPro" id="IPR037404">
    <property type="entry name" value="IlvY_PBP2"/>
</dbReference>
<dbReference type="InterPro" id="IPR036388">
    <property type="entry name" value="WH-like_DNA-bd_sf"/>
</dbReference>